<dbReference type="Gene3D" id="3.30.565.10">
    <property type="entry name" value="Histidine kinase-like ATPase, C-terminal domain"/>
    <property type="match status" value="1"/>
</dbReference>
<sequence>MLELPDLRAVPLFDGLRDDQLQELLDGGDEVSIVPGEVLWLEGDRADHWWVVVDGSLELSRRIGREDVRVGRMDVPGRWAGGFRAWDEHGVYLATARGVAAGRVLRLPAERLHELADRWFPFAAHLVAGLYGTARSIEATARQRSGLVTLGTLAAGLAHEINNPAGAAARSADELERACEGLLETLRQMASSGLSAAQFADLDALRRELGPPTALPDPLETADREEELGDWLDRAGVERPWELAASLVSAGVDVEWLRKVSVATPGEALSPSLGWVARTVDVSSLLAEVRESTRRVFELVAGIKSYSQMDRASHQRVDLREGLESTLLVMGPRLRPGVTVVREWGSDVPLVDGMPGELNQVWTNLVDNAVDAMDGVGTLTVTTRADGDAAVVEIRDTGAGMSAEVQQRAFEAFFTTKGVGHGTGLGLDIAQRIVVDRHGGSIEVECRPGDTRFRVRLPVDGSDAMAP</sequence>
<comment type="catalytic activity">
    <reaction evidence="1">
        <text>ATP + protein L-histidine = ADP + protein N-phospho-L-histidine.</text>
        <dbReference type="EC" id="2.7.13.3"/>
    </reaction>
</comment>
<evidence type="ECO:0000256" key="4">
    <source>
        <dbReference type="ARBA" id="ARBA00023012"/>
    </source>
</evidence>
<evidence type="ECO:0000259" key="5">
    <source>
        <dbReference type="PROSITE" id="PS50042"/>
    </source>
</evidence>
<feature type="domain" description="Histidine kinase" evidence="6">
    <location>
        <begin position="289"/>
        <end position="461"/>
    </location>
</feature>
<dbReference type="SMART" id="SM00387">
    <property type="entry name" value="HATPase_c"/>
    <property type="match status" value="1"/>
</dbReference>
<evidence type="ECO:0000256" key="3">
    <source>
        <dbReference type="ARBA" id="ARBA00022777"/>
    </source>
</evidence>
<organism evidence="7 8">
    <name type="scientific">Terrabacter lapilli</name>
    <dbReference type="NCBI Taxonomy" id="436231"/>
    <lineage>
        <taxon>Bacteria</taxon>
        <taxon>Bacillati</taxon>
        <taxon>Actinomycetota</taxon>
        <taxon>Actinomycetes</taxon>
        <taxon>Micrococcales</taxon>
        <taxon>Intrasporangiaceae</taxon>
        <taxon>Terrabacter</taxon>
    </lineage>
</organism>
<dbReference type="PRINTS" id="PR00344">
    <property type="entry name" value="BCTRLSENSOR"/>
</dbReference>
<keyword evidence="7" id="KW-0547">Nucleotide-binding</keyword>
<dbReference type="Gene3D" id="2.60.120.10">
    <property type="entry name" value="Jelly Rolls"/>
    <property type="match status" value="1"/>
</dbReference>
<dbReference type="PANTHER" id="PTHR43065">
    <property type="entry name" value="SENSOR HISTIDINE KINASE"/>
    <property type="match status" value="1"/>
</dbReference>
<evidence type="ECO:0000259" key="6">
    <source>
        <dbReference type="PROSITE" id="PS50109"/>
    </source>
</evidence>
<feature type="domain" description="Cyclic nucleotide-binding" evidence="5">
    <location>
        <begin position="12"/>
        <end position="73"/>
    </location>
</feature>
<dbReference type="InterPro" id="IPR000595">
    <property type="entry name" value="cNMP-bd_dom"/>
</dbReference>
<dbReference type="GO" id="GO:0005524">
    <property type="term" value="F:ATP binding"/>
    <property type="evidence" value="ECO:0007669"/>
    <property type="project" value="UniProtKB-KW"/>
</dbReference>
<reference evidence="7 8" key="1">
    <citation type="journal article" date="2019" name="Int. J. Syst. Evol. Microbiol.">
        <title>The Global Catalogue of Microorganisms (GCM) 10K type strain sequencing project: providing services to taxonomists for standard genome sequencing and annotation.</title>
        <authorList>
            <consortium name="The Broad Institute Genomics Platform"/>
            <consortium name="The Broad Institute Genome Sequencing Center for Infectious Disease"/>
            <person name="Wu L."/>
            <person name="Ma J."/>
        </authorList>
    </citation>
    <scope>NUCLEOTIDE SEQUENCE [LARGE SCALE GENOMIC DNA]</scope>
    <source>
        <strain evidence="7 8">JCM 15628</strain>
    </source>
</reference>
<dbReference type="InterPro" id="IPR018490">
    <property type="entry name" value="cNMP-bd_dom_sf"/>
</dbReference>
<dbReference type="PROSITE" id="PS50042">
    <property type="entry name" value="CNMP_BINDING_3"/>
    <property type="match status" value="1"/>
</dbReference>
<comment type="caution">
    <text evidence="7">The sequence shown here is derived from an EMBL/GenBank/DDBJ whole genome shotgun (WGS) entry which is preliminary data.</text>
</comment>
<evidence type="ECO:0000256" key="2">
    <source>
        <dbReference type="ARBA" id="ARBA00012438"/>
    </source>
</evidence>
<dbReference type="PANTHER" id="PTHR43065:SF48">
    <property type="entry name" value="HISTIDINE KINASE"/>
    <property type="match status" value="1"/>
</dbReference>
<dbReference type="Pfam" id="PF00027">
    <property type="entry name" value="cNMP_binding"/>
    <property type="match status" value="1"/>
</dbReference>
<name>A0ABN2RWE6_9MICO</name>
<dbReference type="EMBL" id="BAAAPU010000006">
    <property type="protein sequence ID" value="GAA1975820.1"/>
    <property type="molecule type" value="Genomic_DNA"/>
</dbReference>
<dbReference type="InterPro" id="IPR004358">
    <property type="entry name" value="Sig_transdc_His_kin-like_C"/>
</dbReference>
<dbReference type="SMART" id="SM00100">
    <property type="entry name" value="cNMP"/>
    <property type="match status" value="1"/>
</dbReference>
<dbReference type="SUPFAM" id="SSF51206">
    <property type="entry name" value="cAMP-binding domain-like"/>
    <property type="match status" value="1"/>
</dbReference>
<dbReference type="RefSeq" id="WP_344060055.1">
    <property type="nucleotide sequence ID" value="NZ_BAAAPU010000006.1"/>
</dbReference>
<dbReference type="SUPFAM" id="SSF55874">
    <property type="entry name" value="ATPase domain of HSP90 chaperone/DNA topoisomerase II/histidine kinase"/>
    <property type="match status" value="1"/>
</dbReference>
<dbReference type="PROSITE" id="PS50109">
    <property type="entry name" value="HIS_KIN"/>
    <property type="match status" value="1"/>
</dbReference>
<keyword evidence="4" id="KW-0902">Two-component regulatory system</keyword>
<dbReference type="InterPro" id="IPR014710">
    <property type="entry name" value="RmlC-like_jellyroll"/>
</dbReference>
<dbReference type="Pfam" id="PF02518">
    <property type="entry name" value="HATPase_c"/>
    <property type="match status" value="1"/>
</dbReference>
<gene>
    <name evidence="7" type="ORF">GCM10009817_15010</name>
</gene>
<dbReference type="CDD" id="cd00038">
    <property type="entry name" value="CAP_ED"/>
    <property type="match status" value="1"/>
</dbReference>
<dbReference type="InterPro" id="IPR036890">
    <property type="entry name" value="HATPase_C_sf"/>
</dbReference>
<dbReference type="Proteomes" id="UP001500013">
    <property type="component" value="Unassembled WGS sequence"/>
</dbReference>
<dbReference type="InterPro" id="IPR003594">
    <property type="entry name" value="HATPase_dom"/>
</dbReference>
<protein>
    <recommendedName>
        <fullName evidence="2">histidine kinase</fullName>
        <ecNumber evidence="2">2.7.13.3</ecNumber>
    </recommendedName>
</protein>
<dbReference type="Gene3D" id="1.10.287.130">
    <property type="match status" value="1"/>
</dbReference>
<proteinExistence type="predicted"/>
<keyword evidence="3" id="KW-0418">Kinase</keyword>
<evidence type="ECO:0000256" key="1">
    <source>
        <dbReference type="ARBA" id="ARBA00000085"/>
    </source>
</evidence>
<dbReference type="InterPro" id="IPR005467">
    <property type="entry name" value="His_kinase_dom"/>
</dbReference>
<accession>A0ABN2RWE6</accession>
<evidence type="ECO:0000313" key="8">
    <source>
        <dbReference type="Proteomes" id="UP001500013"/>
    </source>
</evidence>
<dbReference type="EC" id="2.7.13.3" evidence="2"/>
<evidence type="ECO:0000313" key="7">
    <source>
        <dbReference type="EMBL" id="GAA1975820.1"/>
    </source>
</evidence>
<keyword evidence="8" id="KW-1185">Reference proteome</keyword>
<keyword evidence="7" id="KW-0067">ATP-binding</keyword>
<keyword evidence="3" id="KW-0808">Transferase</keyword>